<dbReference type="InterPro" id="IPR019811">
    <property type="entry name" value="HDH_CS"/>
</dbReference>
<dbReference type="EMBL" id="CP002581">
    <property type="protein sequence ID" value="AJK48412.1"/>
    <property type="molecule type" value="Genomic_DNA"/>
</dbReference>
<dbReference type="InterPro" id="IPR001342">
    <property type="entry name" value="HDH_cat"/>
</dbReference>
<dbReference type="GO" id="GO:0004412">
    <property type="term" value="F:homoserine dehydrogenase activity"/>
    <property type="evidence" value="ECO:0007669"/>
    <property type="project" value="UniProtKB-EC"/>
</dbReference>
<evidence type="ECO:0000259" key="13">
    <source>
        <dbReference type="Pfam" id="PF00742"/>
    </source>
</evidence>
<dbReference type="Gene3D" id="3.30.360.10">
    <property type="entry name" value="Dihydrodipicolinate Reductase, domain 2"/>
    <property type="match status" value="1"/>
</dbReference>
<dbReference type="Pfam" id="PF00742">
    <property type="entry name" value="Homoserine_dh"/>
    <property type="match status" value="1"/>
</dbReference>
<dbReference type="Proteomes" id="UP000031838">
    <property type="component" value="Chromosome 2"/>
</dbReference>
<dbReference type="HOGENOM" id="CLU_009116_1_2_4"/>
<dbReference type="EC" id="1.1.1.3" evidence="4"/>
<organism evidence="15 16">
    <name type="scientific">Burkholderia plantarii</name>
    <dbReference type="NCBI Taxonomy" id="41899"/>
    <lineage>
        <taxon>Bacteria</taxon>
        <taxon>Pseudomonadati</taxon>
        <taxon>Pseudomonadota</taxon>
        <taxon>Betaproteobacteria</taxon>
        <taxon>Burkholderiales</taxon>
        <taxon>Burkholderiaceae</taxon>
        <taxon>Burkholderia</taxon>
    </lineage>
</organism>
<evidence type="ECO:0000256" key="3">
    <source>
        <dbReference type="ARBA" id="ARBA00006753"/>
    </source>
</evidence>
<dbReference type="GO" id="GO:0009086">
    <property type="term" value="P:methionine biosynthetic process"/>
    <property type="evidence" value="ECO:0007669"/>
    <property type="project" value="UniProtKB-KW"/>
</dbReference>
<proteinExistence type="inferred from homology"/>
<keyword evidence="8 15" id="KW-0560">Oxidoreductase</keyword>
<feature type="binding site" evidence="11">
    <location>
        <position position="203"/>
    </location>
    <ligand>
        <name>L-homoserine</name>
        <dbReference type="ChEBI" id="CHEBI:57476"/>
    </ligand>
</feature>
<dbReference type="PROSITE" id="PS01042">
    <property type="entry name" value="HOMOSER_DHGENASE"/>
    <property type="match status" value="1"/>
</dbReference>
<dbReference type="PIRSF" id="PIRSF036497">
    <property type="entry name" value="HDH_short"/>
    <property type="match status" value="1"/>
</dbReference>
<dbReference type="InterPro" id="IPR022697">
    <property type="entry name" value="HDH_short"/>
</dbReference>
<comment type="pathway">
    <text evidence="2">Amino-acid biosynthesis; L-methionine biosynthesis via de novo pathway; L-homoserine from L-aspartate: step 3/3.</text>
</comment>
<dbReference type="GO" id="GO:0050661">
    <property type="term" value="F:NADP binding"/>
    <property type="evidence" value="ECO:0007669"/>
    <property type="project" value="InterPro"/>
</dbReference>
<evidence type="ECO:0000256" key="12">
    <source>
        <dbReference type="RuleBase" id="RU004171"/>
    </source>
</evidence>
<feature type="binding site" evidence="11">
    <location>
        <begin position="10"/>
        <end position="15"/>
    </location>
    <ligand>
        <name>NADP(+)</name>
        <dbReference type="ChEBI" id="CHEBI:58349"/>
    </ligand>
</feature>
<dbReference type="UniPathway" id="UPA00051">
    <property type="reaction ID" value="UER00465"/>
</dbReference>
<sequence>MSRCNVAISGFGAIGRRVAQLLEARRPRYRERYGVDVRLTGVCRSGGGLVAPDGLPAGTDALAADVALDPALTGAAFVAAARPRVLIEAGPTDYRTGGAGLGYLRAALGAGIHGVAISKGALVVDHPGLRALADANGVALKISGATAAALPTIDLLEYNAAGCEVRVMEGIFTATTNYVLDRMTGGAGFAEALADAQRLGMAEPDPGFDVDGSDTACKVCILANAGFGARLALDAIAREGIERVSDEDLARWRAAGLAPKLVGRIERRADGSVGAAVQLRTYAADHPFARVGAGMKAVRIETDAMGELIAIGRTSPQATAAAALKDFEHLLMRGAFTA</sequence>
<feature type="domain" description="Homoserine dehydrogenase catalytic" evidence="13">
    <location>
        <begin position="151"/>
        <end position="326"/>
    </location>
</feature>
<reference evidence="16" key="1">
    <citation type="submission" date="2011-03" db="EMBL/GenBank/DDBJ databases">
        <authorList>
            <person name="Voget S."/>
            <person name="Streit W.R."/>
            <person name="Jaeger K.E."/>
            <person name="Daniel R."/>
        </authorList>
    </citation>
    <scope>NUCLEOTIDE SEQUENCE [LARGE SCALE GENOMIC DNA]</scope>
    <source>
        <strain evidence="16">PG1</strain>
    </source>
</reference>
<keyword evidence="9" id="KW-0486">Methionine biosynthesis</keyword>
<evidence type="ECO:0000256" key="10">
    <source>
        <dbReference type="PIRSR" id="PIRSR036497-1"/>
    </source>
</evidence>
<feature type="binding site" evidence="11">
    <location>
        <position position="119"/>
    </location>
    <ligand>
        <name>NADPH</name>
        <dbReference type="ChEBI" id="CHEBI:57783"/>
    </ligand>
</feature>
<dbReference type="InterPro" id="IPR036291">
    <property type="entry name" value="NAD(P)-bd_dom_sf"/>
</dbReference>
<reference evidence="15 16" key="2">
    <citation type="journal article" date="2016" name="Appl. Microbiol. Biotechnol.">
        <title>Mutations improving production and secretion of extracellular lipase by Burkholderia glumae PG1.</title>
        <authorList>
            <person name="Knapp A."/>
            <person name="Voget S."/>
            <person name="Gao R."/>
            <person name="Zaburannyi N."/>
            <person name="Krysciak D."/>
            <person name="Breuer M."/>
            <person name="Hauer B."/>
            <person name="Streit W.R."/>
            <person name="Muller R."/>
            <person name="Daniel R."/>
            <person name="Jaeger K.E."/>
        </authorList>
    </citation>
    <scope>NUCLEOTIDE SEQUENCE [LARGE SCALE GENOMIC DNA]</scope>
    <source>
        <strain evidence="15 16">PG1</strain>
    </source>
</reference>
<dbReference type="InterPro" id="IPR005106">
    <property type="entry name" value="Asp/hSer_DH_NAD-bd"/>
</dbReference>
<dbReference type="KEGG" id="bgp:BGL_2c03160"/>
<protein>
    <recommendedName>
        <fullName evidence="5">Homoserine dehydrogenase</fullName>
        <ecNumber evidence="4">1.1.1.3</ecNumber>
    </recommendedName>
</protein>
<evidence type="ECO:0000256" key="6">
    <source>
        <dbReference type="ARBA" id="ARBA00022605"/>
    </source>
</evidence>
<evidence type="ECO:0000313" key="15">
    <source>
        <dbReference type="EMBL" id="AJK48412.1"/>
    </source>
</evidence>
<comment type="pathway">
    <text evidence="1">Amino-acid biosynthesis; L-threonine biosynthesis; L-threonine from L-aspartate: step 3/5.</text>
</comment>
<evidence type="ECO:0000256" key="5">
    <source>
        <dbReference type="ARBA" id="ARBA00013376"/>
    </source>
</evidence>
<evidence type="ECO:0000259" key="14">
    <source>
        <dbReference type="Pfam" id="PF03447"/>
    </source>
</evidence>
<evidence type="ECO:0000313" key="16">
    <source>
        <dbReference type="Proteomes" id="UP000031838"/>
    </source>
</evidence>
<dbReference type="PANTHER" id="PTHR43331:SF1">
    <property type="entry name" value="HOMOSERINE DEHYDROGENASE"/>
    <property type="match status" value="1"/>
</dbReference>
<keyword evidence="7" id="KW-0791">Threonine biosynthesis</keyword>
<comment type="similarity">
    <text evidence="3 12">Belongs to the homoserine dehydrogenase family.</text>
</comment>
<dbReference type="PANTHER" id="PTHR43331">
    <property type="entry name" value="HOMOSERINE DEHYDROGENASE"/>
    <property type="match status" value="1"/>
</dbReference>
<keyword evidence="6" id="KW-0028">Amino-acid biosynthesis</keyword>
<dbReference type="UniPathway" id="UPA00050">
    <property type="reaction ID" value="UER00063"/>
</dbReference>
<evidence type="ECO:0000256" key="8">
    <source>
        <dbReference type="ARBA" id="ARBA00023002"/>
    </source>
</evidence>
<keyword evidence="16" id="KW-1185">Reference proteome</keyword>
<evidence type="ECO:0000256" key="4">
    <source>
        <dbReference type="ARBA" id="ARBA00013213"/>
    </source>
</evidence>
<dbReference type="SUPFAM" id="SSF55347">
    <property type="entry name" value="Glyceraldehyde-3-phosphate dehydrogenase-like, C-terminal domain"/>
    <property type="match status" value="1"/>
</dbReference>
<dbReference type="AlphaFoldDB" id="A0A0B6RSW9"/>
<dbReference type="SUPFAM" id="SSF51735">
    <property type="entry name" value="NAD(P)-binding Rossmann-fold domains"/>
    <property type="match status" value="1"/>
</dbReference>
<evidence type="ECO:0000256" key="7">
    <source>
        <dbReference type="ARBA" id="ARBA00022697"/>
    </source>
</evidence>
<evidence type="ECO:0000256" key="1">
    <source>
        <dbReference type="ARBA" id="ARBA00005056"/>
    </source>
</evidence>
<dbReference type="Pfam" id="PF03447">
    <property type="entry name" value="NAD_binding_3"/>
    <property type="match status" value="1"/>
</dbReference>
<keyword evidence="11" id="KW-0521">NADP</keyword>
<feature type="domain" description="Aspartate/homoserine dehydrogenase NAD-binding" evidence="14">
    <location>
        <begin position="10"/>
        <end position="139"/>
    </location>
</feature>
<dbReference type="FunFam" id="3.30.360.10:FF:000005">
    <property type="entry name" value="Homoserine dehydrogenase"/>
    <property type="match status" value="1"/>
</dbReference>
<evidence type="ECO:0000256" key="11">
    <source>
        <dbReference type="PIRSR" id="PIRSR036497-2"/>
    </source>
</evidence>
<feature type="active site" description="Proton donor" evidence="10">
    <location>
        <position position="218"/>
    </location>
</feature>
<dbReference type="Gene3D" id="3.40.50.720">
    <property type="entry name" value="NAD(P)-binding Rossmann-like Domain"/>
    <property type="match status" value="1"/>
</dbReference>
<dbReference type="GO" id="GO:0009088">
    <property type="term" value="P:threonine biosynthetic process"/>
    <property type="evidence" value="ECO:0007669"/>
    <property type="project" value="UniProtKB-UniPathway"/>
</dbReference>
<gene>
    <name evidence="15" type="ORF">BGL_2c03160</name>
</gene>
<evidence type="ECO:0000256" key="2">
    <source>
        <dbReference type="ARBA" id="ARBA00005062"/>
    </source>
</evidence>
<evidence type="ECO:0000256" key="9">
    <source>
        <dbReference type="ARBA" id="ARBA00023167"/>
    </source>
</evidence>
<accession>A0A0B6RSW9</accession>
<dbReference type="RefSeq" id="WP_042627057.1">
    <property type="nucleotide sequence ID" value="NZ_CP002581.1"/>
</dbReference>
<name>A0A0B6RSW9_BURPL</name>